<evidence type="ECO:0000256" key="3">
    <source>
        <dbReference type="ARBA" id="ARBA00022692"/>
    </source>
</evidence>
<dbReference type="RefSeq" id="WP_006342130.1">
    <property type="nucleotide sequence ID" value="NZ_BAWW01000033.1"/>
</dbReference>
<dbReference type="PROSITE" id="PS00077">
    <property type="entry name" value="COX1_CUB"/>
    <property type="match status" value="1"/>
</dbReference>
<dbReference type="Pfam" id="PF00115">
    <property type="entry name" value="COX1"/>
    <property type="match status" value="1"/>
</dbReference>
<evidence type="ECO:0000256" key="4">
    <source>
        <dbReference type="ARBA" id="ARBA00022989"/>
    </source>
</evidence>
<feature type="transmembrane region" description="Helical" evidence="7">
    <location>
        <begin position="274"/>
        <end position="299"/>
    </location>
</feature>
<keyword evidence="3 6" id="KW-0812">Transmembrane</keyword>
<feature type="transmembrane region" description="Helical" evidence="7">
    <location>
        <begin position="311"/>
        <end position="330"/>
    </location>
</feature>
<reference evidence="9 10" key="1">
    <citation type="journal article" date="2014" name="Mol. Biol. Evol.">
        <title>Massive expansion of Ubiquitination-related gene families within the Chlamydiae.</title>
        <authorList>
            <person name="Domman D."/>
            <person name="Collingro A."/>
            <person name="Lagkouvardos I."/>
            <person name="Gehre L."/>
            <person name="Weinmaier T."/>
            <person name="Rattei T."/>
            <person name="Subtil A."/>
            <person name="Horn M."/>
        </authorList>
    </citation>
    <scope>NUCLEOTIDE SEQUENCE [LARGE SCALE GENOMIC DNA]</scope>
    <source>
        <strain evidence="9 10">OEW1</strain>
    </source>
</reference>
<feature type="transmembrane region" description="Helical" evidence="7">
    <location>
        <begin position="98"/>
        <end position="117"/>
    </location>
</feature>
<dbReference type="PANTHER" id="PTHR10422:SF29">
    <property type="entry name" value="CYTOCHROME C OXIDASE SUBUNIT 1 HOMOLOG, BACTEROID"/>
    <property type="match status" value="1"/>
</dbReference>
<comment type="caution">
    <text evidence="9">The sequence shown here is derived from an EMBL/GenBank/DDBJ whole genome shotgun (WGS) entry which is preliminary data.</text>
</comment>
<dbReference type="OMA" id="AVMYIFN"/>
<dbReference type="GO" id="GO:0015990">
    <property type="term" value="P:electron transport coupled proton transport"/>
    <property type="evidence" value="ECO:0007669"/>
    <property type="project" value="TreeGrafter"/>
</dbReference>
<keyword evidence="2 6" id="KW-0679">Respiratory chain</keyword>
<dbReference type="GO" id="GO:0022904">
    <property type="term" value="P:respiratory electron transport chain"/>
    <property type="evidence" value="ECO:0007669"/>
    <property type="project" value="TreeGrafter"/>
</dbReference>
<feature type="transmembrane region" description="Helical" evidence="7">
    <location>
        <begin position="65"/>
        <end position="86"/>
    </location>
</feature>
<dbReference type="Proteomes" id="UP000031307">
    <property type="component" value="Unassembled WGS sequence"/>
</dbReference>
<feature type="transmembrane region" description="Helical" evidence="7">
    <location>
        <begin position="350"/>
        <end position="368"/>
    </location>
</feature>
<feature type="transmembrane region" description="Helical" evidence="7">
    <location>
        <begin position="21"/>
        <end position="45"/>
    </location>
</feature>
<dbReference type="SUPFAM" id="SSF81442">
    <property type="entry name" value="Cytochrome c oxidase subunit I-like"/>
    <property type="match status" value="1"/>
</dbReference>
<dbReference type="GO" id="GO:0009060">
    <property type="term" value="P:aerobic respiration"/>
    <property type="evidence" value="ECO:0007669"/>
    <property type="project" value="InterPro"/>
</dbReference>
<proteinExistence type="inferred from homology"/>
<feature type="transmembrane region" description="Helical" evidence="7">
    <location>
        <begin position="240"/>
        <end position="262"/>
    </location>
</feature>
<keyword evidence="6" id="KW-0813">Transport</keyword>
<keyword evidence="5 7" id="KW-0472">Membrane</keyword>
<dbReference type="InterPro" id="IPR023615">
    <property type="entry name" value="Cyt_c_Oxase_su1_BS"/>
</dbReference>
<keyword evidence="6" id="KW-0349">Heme</keyword>
<organism evidence="9 10">
    <name type="scientific">Parachlamydia acanthamoebae</name>
    <dbReference type="NCBI Taxonomy" id="83552"/>
    <lineage>
        <taxon>Bacteria</taxon>
        <taxon>Pseudomonadati</taxon>
        <taxon>Chlamydiota</taxon>
        <taxon>Chlamydiia</taxon>
        <taxon>Parachlamydiales</taxon>
        <taxon>Parachlamydiaceae</taxon>
        <taxon>Parachlamydia</taxon>
    </lineage>
</organism>
<feature type="transmembrane region" description="Helical" evidence="7">
    <location>
        <begin position="206"/>
        <end position="228"/>
    </location>
</feature>
<dbReference type="GO" id="GO:0004129">
    <property type="term" value="F:cytochrome-c oxidase activity"/>
    <property type="evidence" value="ECO:0007669"/>
    <property type="project" value="InterPro"/>
</dbReference>
<feature type="domain" description="Cytochrome oxidase subunit I profile" evidence="8">
    <location>
        <begin position="1"/>
        <end position="485"/>
    </location>
</feature>
<accession>A0A0C1BZ66</accession>
<keyword evidence="6" id="KW-0249">Electron transport</keyword>
<protein>
    <recommendedName>
        <fullName evidence="8">Cytochrome oxidase subunit I profile domain-containing protein</fullName>
    </recommendedName>
</protein>
<keyword evidence="6" id="KW-0408">Iron</keyword>
<evidence type="ECO:0000256" key="6">
    <source>
        <dbReference type="RuleBase" id="RU000370"/>
    </source>
</evidence>
<gene>
    <name evidence="9" type="ORF">DB43_HL00150</name>
</gene>
<dbReference type="InterPro" id="IPR036927">
    <property type="entry name" value="Cyt_c_oxase-like_su1_sf"/>
</dbReference>
<evidence type="ECO:0000313" key="10">
    <source>
        <dbReference type="Proteomes" id="UP000031307"/>
    </source>
</evidence>
<keyword evidence="6" id="KW-0479">Metal-binding</keyword>
<dbReference type="Gene3D" id="1.20.210.10">
    <property type="entry name" value="Cytochrome c oxidase-like, subunit I domain"/>
    <property type="match status" value="1"/>
</dbReference>
<comment type="subcellular location">
    <subcellularLocation>
        <location evidence="1">Membrane</location>
        <topology evidence="1">Multi-pass membrane protein</topology>
    </subcellularLocation>
</comment>
<sequence length="485" mass="55294">MTASTSSASAIPFDDTPAKWLIYPAIIFMLIGMLTGVFIAFNGFIFPDYFAGEYIHFGKIRPVHVGHVTLLWLLSANAGLFFYFVPRLCGVPLWSSKLAYVTIALWWSSLIIGTYSLPWGTNFGWEYAELPVYVSWIPTKVMFALAWILFSLNLYMTIFTRKYEKMYVSLWYVMGNLFWTAFTVIAGFFAINWVPGGISKVNVSWFYVHNLVGLIFTPMGLATAYYALPKLANVPIYSHRLSMIGFWSLAFVYSWVGAHHMIHGPISQWLQTTAIIFSIWLFIPVWTVVTNIFATLSGYWEKYSQNVPIRFIMMGNIFYLLTCIQGPLMGLRNINEITSKTDWVIGHSHISLYATFTFFAIAGIYQALPALTKKPLWSQALADWHFSLNLFGSLPFLLALWIGGYLQGMMWATWAEGTTYAEFHQKLAILPFLETIAEMRIWWIWRGIGGVIILIGNILFAINIFNTIVLKSTETIPMEKEAAQS</sequence>
<keyword evidence="4 7" id="KW-1133">Transmembrane helix</keyword>
<dbReference type="PATRIC" id="fig|83552.4.peg.2170"/>
<evidence type="ECO:0000256" key="5">
    <source>
        <dbReference type="ARBA" id="ARBA00023136"/>
    </source>
</evidence>
<dbReference type="AlphaFoldDB" id="A0A0C1BZ66"/>
<feature type="transmembrane region" description="Helical" evidence="7">
    <location>
        <begin position="170"/>
        <end position="194"/>
    </location>
</feature>
<evidence type="ECO:0000256" key="2">
    <source>
        <dbReference type="ARBA" id="ARBA00022660"/>
    </source>
</evidence>
<comment type="similarity">
    <text evidence="6">Belongs to the heme-copper respiratory oxidase family.</text>
</comment>
<name>A0A0C1BZ66_9BACT</name>
<evidence type="ECO:0000256" key="1">
    <source>
        <dbReference type="ARBA" id="ARBA00004141"/>
    </source>
</evidence>
<evidence type="ECO:0000259" key="8">
    <source>
        <dbReference type="PROSITE" id="PS50855"/>
    </source>
</evidence>
<dbReference type="PANTHER" id="PTHR10422">
    <property type="entry name" value="CYTOCHROME C OXIDASE SUBUNIT 1"/>
    <property type="match status" value="1"/>
</dbReference>
<evidence type="ECO:0000313" key="9">
    <source>
        <dbReference type="EMBL" id="KIA76706.1"/>
    </source>
</evidence>
<evidence type="ECO:0000256" key="7">
    <source>
        <dbReference type="SAM" id="Phobius"/>
    </source>
</evidence>
<feature type="transmembrane region" description="Helical" evidence="7">
    <location>
        <begin position="137"/>
        <end position="158"/>
    </location>
</feature>
<dbReference type="InterPro" id="IPR023616">
    <property type="entry name" value="Cyt_c_oxase-like_su1_dom"/>
</dbReference>
<dbReference type="InterPro" id="IPR000883">
    <property type="entry name" value="Cyt_C_Oxase_1"/>
</dbReference>
<dbReference type="GO" id="GO:0016020">
    <property type="term" value="C:membrane"/>
    <property type="evidence" value="ECO:0007669"/>
    <property type="project" value="UniProtKB-SubCell"/>
</dbReference>
<feature type="transmembrane region" description="Helical" evidence="7">
    <location>
        <begin position="443"/>
        <end position="470"/>
    </location>
</feature>
<feature type="transmembrane region" description="Helical" evidence="7">
    <location>
        <begin position="388"/>
        <end position="406"/>
    </location>
</feature>
<dbReference type="PROSITE" id="PS50855">
    <property type="entry name" value="COX1"/>
    <property type="match status" value="1"/>
</dbReference>
<dbReference type="GO" id="GO:0020037">
    <property type="term" value="F:heme binding"/>
    <property type="evidence" value="ECO:0007669"/>
    <property type="project" value="InterPro"/>
</dbReference>
<dbReference type="EMBL" id="JSAM01000107">
    <property type="protein sequence ID" value="KIA76706.1"/>
    <property type="molecule type" value="Genomic_DNA"/>
</dbReference>